<dbReference type="STRING" id="137246.A0A401SES5"/>
<dbReference type="AlphaFoldDB" id="A0A401SES5"/>
<sequence length="154" mass="18027">MIAAAFLVLLKPYSVQCVLLLLLLLLGTIATILFFCCWHRKLRKARHPIKSVGSGRSRSRDAGMRSHFRSEGFRHSPRHGRRSSRLRVSDESKPLVEIPESDQEHLVRRRKIKRSSRVQAEFYHSVQGTPTRRAEPRWKRQIDWRLVFGNQAIF</sequence>
<evidence type="ECO:0000313" key="4">
    <source>
        <dbReference type="Proteomes" id="UP000287033"/>
    </source>
</evidence>
<organism evidence="3 4">
    <name type="scientific">Chiloscyllium punctatum</name>
    <name type="common">Brownbanded bambooshark</name>
    <name type="synonym">Hemiscyllium punctatum</name>
    <dbReference type="NCBI Taxonomy" id="137246"/>
    <lineage>
        <taxon>Eukaryota</taxon>
        <taxon>Metazoa</taxon>
        <taxon>Chordata</taxon>
        <taxon>Craniata</taxon>
        <taxon>Vertebrata</taxon>
        <taxon>Chondrichthyes</taxon>
        <taxon>Elasmobranchii</taxon>
        <taxon>Galeomorphii</taxon>
        <taxon>Galeoidea</taxon>
        <taxon>Orectolobiformes</taxon>
        <taxon>Hemiscylliidae</taxon>
        <taxon>Chiloscyllium</taxon>
    </lineage>
</organism>
<protein>
    <recommendedName>
        <fullName evidence="5">Dystonin</fullName>
    </recommendedName>
</protein>
<feature type="compositionally biased region" description="Basic and acidic residues" evidence="1">
    <location>
        <begin position="58"/>
        <end position="74"/>
    </location>
</feature>
<evidence type="ECO:0008006" key="5">
    <source>
        <dbReference type="Google" id="ProtNLM"/>
    </source>
</evidence>
<evidence type="ECO:0000256" key="2">
    <source>
        <dbReference type="SAM" id="Phobius"/>
    </source>
</evidence>
<keyword evidence="2" id="KW-0472">Membrane</keyword>
<keyword evidence="2" id="KW-1133">Transmembrane helix</keyword>
<reference evidence="3 4" key="1">
    <citation type="journal article" date="2018" name="Nat. Ecol. Evol.">
        <title>Shark genomes provide insights into elasmobranch evolution and the origin of vertebrates.</title>
        <authorList>
            <person name="Hara Y"/>
            <person name="Yamaguchi K"/>
            <person name="Onimaru K"/>
            <person name="Kadota M"/>
            <person name="Koyanagi M"/>
            <person name="Keeley SD"/>
            <person name="Tatsumi K"/>
            <person name="Tanaka K"/>
            <person name="Motone F"/>
            <person name="Kageyama Y"/>
            <person name="Nozu R"/>
            <person name="Adachi N"/>
            <person name="Nishimura O"/>
            <person name="Nakagawa R"/>
            <person name="Tanegashima C"/>
            <person name="Kiyatake I"/>
            <person name="Matsumoto R"/>
            <person name="Murakumo K"/>
            <person name="Nishida K"/>
            <person name="Terakita A"/>
            <person name="Kuratani S"/>
            <person name="Sato K"/>
            <person name="Hyodo S Kuraku.S."/>
        </authorList>
    </citation>
    <scope>NUCLEOTIDE SEQUENCE [LARGE SCALE GENOMIC DNA]</scope>
</reference>
<name>A0A401SES5_CHIPU</name>
<keyword evidence="4" id="KW-1185">Reference proteome</keyword>
<proteinExistence type="predicted"/>
<comment type="caution">
    <text evidence="3">The sequence shown here is derived from an EMBL/GenBank/DDBJ whole genome shotgun (WGS) entry which is preliminary data.</text>
</comment>
<feature type="transmembrane region" description="Helical" evidence="2">
    <location>
        <begin position="13"/>
        <end position="38"/>
    </location>
</feature>
<feature type="region of interest" description="Disordered" evidence="1">
    <location>
        <begin position="49"/>
        <end position="92"/>
    </location>
</feature>
<accession>A0A401SES5</accession>
<feature type="compositionally biased region" description="Basic residues" evidence="1">
    <location>
        <begin position="75"/>
        <end position="85"/>
    </location>
</feature>
<keyword evidence="2" id="KW-0812">Transmembrane</keyword>
<dbReference type="OrthoDB" id="18740at2759"/>
<gene>
    <name evidence="3" type="ORF">chiPu_0007333</name>
</gene>
<evidence type="ECO:0000313" key="3">
    <source>
        <dbReference type="EMBL" id="GCC28899.1"/>
    </source>
</evidence>
<dbReference type="EMBL" id="BEZZ01000224">
    <property type="protein sequence ID" value="GCC28899.1"/>
    <property type="molecule type" value="Genomic_DNA"/>
</dbReference>
<evidence type="ECO:0000256" key="1">
    <source>
        <dbReference type="SAM" id="MobiDB-lite"/>
    </source>
</evidence>
<dbReference type="Proteomes" id="UP000287033">
    <property type="component" value="Unassembled WGS sequence"/>
</dbReference>